<dbReference type="InterPro" id="IPR036412">
    <property type="entry name" value="HAD-like_sf"/>
</dbReference>
<dbReference type="Pfam" id="PF08282">
    <property type="entry name" value="Hydrolase_3"/>
    <property type="match status" value="1"/>
</dbReference>
<proteinExistence type="predicted"/>
<evidence type="ECO:0000313" key="1">
    <source>
        <dbReference type="EMBL" id="KFN91695.1"/>
    </source>
</evidence>
<dbReference type="NCBIfam" id="TIGR01484">
    <property type="entry name" value="HAD-SF-IIB"/>
    <property type="match status" value="1"/>
</dbReference>
<name>A0A091C4S5_9ENTE</name>
<dbReference type="PATRIC" id="fig|1302648.3.peg.855"/>
<dbReference type="PANTHER" id="PTHR10000:SF25">
    <property type="entry name" value="PHOSPHATASE YKRA-RELATED"/>
    <property type="match status" value="1"/>
</dbReference>
<dbReference type="PROSITE" id="PS01228">
    <property type="entry name" value="COF_1"/>
    <property type="match status" value="1"/>
</dbReference>
<evidence type="ECO:0000313" key="2">
    <source>
        <dbReference type="Proteomes" id="UP000029381"/>
    </source>
</evidence>
<dbReference type="SUPFAM" id="SSF56784">
    <property type="entry name" value="HAD-like"/>
    <property type="match status" value="1"/>
</dbReference>
<dbReference type="InterPro" id="IPR023214">
    <property type="entry name" value="HAD_sf"/>
</dbReference>
<dbReference type="EC" id="3.-.-.-" evidence="1"/>
<dbReference type="AlphaFoldDB" id="A0A091C4S5"/>
<dbReference type="NCBIfam" id="TIGR00099">
    <property type="entry name" value="Cof-subfamily"/>
    <property type="match status" value="1"/>
</dbReference>
<reference evidence="1 2" key="1">
    <citation type="submission" date="2014-08" db="EMBL/GenBank/DDBJ databases">
        <title>Genome sequence of Tetragenococcus muriaticus.</title>
        <authorList>
            <person name="Chuea-nongthon C."/>
            <person name="Rodtong S."/>
            <person name="Yongsawatdigul J."/>
            <person name="Steele J.L."/>
            <person name="Liu X.-y."/>
            <person name="Speers J."/>
            <person name="Glasner J.D."/>
            <person name="Neeno-Eckwall E.C."/>
        </authorList>
    </citation>
    <scope>NUCLEOTIDE SEQUENCE [LARGE SCALE GENOMIC DNA]</scope>
    <source>
        <strain evidence="1 2">3MR10-3</strain>
    </source>
</reference>
<dbReference type="Gene3D" id="3.30.1240.10">
    <property type="match status" value="1"/>
</dbReference>
<dbReference type="InterPro" id="IPR000150">
    <property type="entry name" value="Cof"/>
</dbReference>
<dbReference type="SFLD" id="SFLDS00003">
    <property type="entry name" value="Haloacid_Dehalogenase"/>
    <property type="match status" value="1"/>
</dbReference>
<comment type="caution">
    <text evidence="1">The sequence shown here is derived from an EMBL/GenBank/DDBJ whole genome shotgun (WGS) entry which is preliminary data.</text>
</comment>
<sequence>MAKQKIKAVFFDMDGTLLTSRGKIAKSTKKAIEALHNKGIFCGISTARTPASVAHILKDLPFDLFITCNGQLVYTKERMIYAKPFEQKALDEIIGYADRYSRQMILCAQTHTQGSWTMRFSQSGALLRFARFIPYWFSIRPMKRILQKYSPNRRKQRYANLAILDEPIYQCVMLSAEYETEKLIAALPHCDIKRSNPYSVDLVPKGSSKLVGLHFLSAHLDIKLEEVMVFGDHLNDIEILQGAGVGVAMGNASTKTKQIADYVTQSNDQEGIVTALKYFQLMNE</sequence>
<accession>A0A091C4S5</accession>
<protein>
    <submittedName>
        <fullName evidence="1">HAD superfamily hydrolase</fullName>
        <ecNumber evidence="1">3.-.-.-</ecNumber>
    </submittedName>
</protein>
<dbReference type="GO" id="GO:0005829">
    <property type="term" value="C:cytosol"/>
    <property type="evidence" value="ECO:0007669"/>
    <property type="project" value="TreeGrafter"/>
</dbReference>
<dbReference type="InterPro" id="IPR006379">
    <property type="entry name" value="HAD-SF_hydro_IIB"/>
</dbReference>
<dbReference type="SFLD" id="SFLDG01140">
    <property type="entry name" value="C2.B:_Phosphomannomutase_and_P"/>
    <property type="match status" value="1"/>
</dbReference>
<keyword evidence="1" id="KW-0378">Hydrolase</keyword>
<dbReference type="Proteomes" id="UP000029381">
    <property type="component" value="Unassembled WGS sequence"/>
</dbReference>
<dbReference type="PANTHER" id="PTHR10000">
    <property type="entry name" value="PHOSPHOSERINE PHOSPHATASE"/>
    <property type="match status" value="1"/>
</dbReference>
<organism evidence="1 2">
    <name type="scientific">Tetragenococcus muriaticus 3MR10-3</name>
    <dbReference type="NCBI Taxonomy" id="1302648"/>
    <lineage>
        <taxon>Bacteria</taxon>
        <taxon>Bacillati</taxon>
        <taxon>Bacillota</taxon>
        <taxon>Bacilli</taxon>
        <taxon>Lactobacillales</taxon>
        <taxon>Enterococcaceae</taxon>
        <taxon>Tetragenococcus</taxon>
    </lineage>
</organism>
<gene>
    <name evidence="1" type="ORF">TMU3MR103_0882</name>
</gene>
<keyword evidence="2" id="KW-1185">Reference proteome</keyword>
<dbReference type="GO" id="GO:0000287">
    <property type="term" value="F:magnesium ion binding"/>
    <property type="evidence" value="ECO:0007669"/>
    <property type="project" value="TreeGrafter"/>
</dbReference>
<dbReference type="EMBL" id="JPVT01000080">
    <property type="protein sequence ID" value="KFN91695.1"/>
    <property type="molecule type" value="Genomic_DNA"/>
</dbReference>
<dbReference type="Gene3D" id="3.40.50.1000">
    <property type="entry name" value="HAD superfamily/HAD-like"/>
    <property type="match status" value="1"/>
</dbReference>
<dbReference type="GO" id="GO:0016791">
    <property type="term" value="F:phosphatase activity"/>
    <property type="evidence" value="ECO:0007669"/>
    <property type="project" value="TreeGrafter"/>
</dbReference>